<dbReference type="InterPro" id="IPR000719">
    <property type="entry name" value="Prot_kinase_dom"/>
</dbReference>
<dbReference type="PROSITE" id="PS50011">
    <property type="entry name" value="PROTEIN_KINASE_DOM"/>
    <property type="match status" value="1"/>
</dbReference>
<dbReference type="GO" id="GO:0004672">
    <property type="term" value="F:protein kinase activity"/>
    <property type="evidence" value="ECO:0007669"/>
    <property type="project" value="InterPro"/>
</dbReference>
<feature type="domain" description="Protein kinase" evidence="2">
    <location>
        <begin position="80"/>
        <end position="389"/>
    </location>
</feature>
<dbReference type="PANTHER" id="PTHR33112:SF10">
    <property type="entry name" value="TOL"/>
    <property type="match status" value="1"/>
</dbReference>
<dbReference type="Gene3D" id="1.10.510.10">
    <property type="entry name" value="Transferase(Phosphotransferase) domain 1"/>
    <property type="match status" value="1"/>
</dbReference>
<dbReference type="Pfam" id="PF06985">
    <property type="entry name" value="HET"/>
    <property type="match status" value="1"/>
</dbReference>
<evidence type="ECO:0000313" key="3">
    <source>
        <dbReference type="EMBL" id="AEO68123.1"/>
    </source>
</evidence>
<dbReference type="SMART" id="SM00220">
    <property type="entry name" value="S_TKc"/>
    <property type="match status" value="1"/>
</dbReference>
<dbReference type="RefSeq" id="XP_003654459.1">
    <property type="nucleotide sequence ID" value="XM_003654411.1"/>
</dbReference>
<dbReference type="KEGG" id="ttt:THITE_2049411"/>
<dbReference type="GO" id="GO:0005524">
    <property type="term" value="F:ATP binding"/>
    <property type="evidence" value="ECO:0007669"/>
    <property type="project" value="InterPro"/>
</dbReference>
<dbReference type="SUPFAM" id="SSF56112">
    <property type="entry name" value="Protein kinase-like (PK-like)"/>
    <property type="match status" value="1"/>
</dbReference>
<dbReference type="STRING" id="578455.G2R864"/>
<dbReference type="AlphaFoldDB" id="G2R864"/>
<dbReference type="EMBL" id="CP003011">
    <property type="protein sequence ID" value="AEO68123.1"/>
    <property type="molecule type" value="Genomic_DNA"/>
</dbReference>
<keyword evidence="4" id="KW-1185">Reference proteome</keyword>
<feature type="region of interest" description="Disordered" evidence="1">
    <location>
        <begin position="427"/>
        <end position="451"/>
    </location>
</feature>
<dbReference type="CDD" id="cd00180">
    <property type="entry name" value="PKc"/>
    <property type="match status" value="1"/>
</dbReference>
<dbReference type="GeneID" id="11516371"/>
<dbReference type="InterPro" id="IPR010730">
    <property type="entry name" value="HET"/>
</dbReference>
<dbReference type="Pfam" id="PF00069">
    <property type="entry name" value="Pkinase"/>
    <property type="match status" value="1"/>
</dbReference>
<gene>
    <name evidence="3" type="ORF">THITE_2049411</name>
</gene>
<dbReference type="OrthoDB" id="4062651at2759"/>
<dbReference type="InterPro" id="IPR011009">
    <property type="entry name" value="Kinase-like_dom_sf"/>
</dbReference>
<dbReference type="Proteomes" id="UP000008181">
    <property type="component" value="Chromosome 3"/>
</dbReference>
<reference evidence="3 4" key="1">
    <citation type="journal article" date="2011" name="Nat. Biotechnol.">
        <title>Comparative genomic analysis of the thermophilic biomass-degrading fungi Myceliophthora thermophila and Thielavia terrestris.</title>
        <authorList>
            <person name="Berka R.M."/>
            <person name="Grigoriev I.V."/>
            <person name="Otillar R."/>
            <person name="Salamov A."/>
            <person name="Grimwood J."/>
            <person name="Reid I."/>
            <person name="Ishmael N."/>
            <person name="John T."/>
            <person name="Darmond C."/>
            <person name="Moisan M.-C."/>
            <person name="Henrissat B."/>
            <person name="Coutinho P.M."/>
            <person name="Lombard V."/>
            <person name="Natvig D.O."/>
            <person name="Lindquist E."/>
            <person name="Schmutz J."/>
            <person name="Lucas S."/>
            <person name="Harris P."/>
            <person name="Powlowski J."/>
            <person name="Bellemare A."/>
            <person name="Taylor D."/>
            <person name="Butler G."/>
            <person name="de Vries R.P."/>
            <person name="Allijn I.E."/>
            <person name="van den Brink J."/>
            <person name="Ushinsky S."/>
            <person name="Storms R."/>
            <person name="Powell A.J."/>
            <person name="Paulsen I.T."/>
            <person name="Elbourne L.D.H."/>
            <person name="Baker S.E."/>
            <person name="Magnuson J."/>
            <person name="LaBoissiere S."/>
            <person name="Clutterbuck A.J."/>
            <person name="Martinez D."/>
            <person name="Wogulis M."/>
            <person name="de Leon A.L."/>
            <person name="Rey M.W."/>
            <person name="Tsang A."/>
        </authorList>
    </citation>
    <scope>NUCLEOTIDE SEQUENCE [LARGE SCALE GENOMIC DNA]</scope>
    <source>
        <strain evidence="4">ATCC 38088 / NRRL 8126</strain>
    </source>
</reference>
<dbReference type="PANTHER" id="PTHR33112">
    <property type="entry name" value="DOMAIN PROTEIN, PUTATIVE-RELATED"/>
    <property type="match status" value="1"/>
</dbReference>
<accession>G2R864</accession>
<evidence type="ECO:0000259" key="2">
    <source>
        <dbReference type="PROSITE" id="PS50011"/>
    </source>
</evidence>
<organism evidence="3 4">
    <name type="scientific">Thermothielavioides terrestris (strain ATCC 38088 / NRRL 8126)</name>
    <name type="common">Thielavia terrestris</name>
    <dbReference type="NCBI Taxonomy" id="578455"/>
    <lineage>
        <taxon>Eukaryota</taxon>
        <taxon>Fungi</taxon>
        <taxon>Dikarya</taxon>
        <taxon>Ascomycota</taxon>
        <taxon>Pezizomycotina</taxon>
        <taxon>Sordariomycetes</taxon>
        <taxon>Sordariomycetidae</taxon>
        <taxon>Sordariales</taxon>
        <taxon>Chaetomiaceae</taxon>
        <taxon>Thermothielavioides</taxon>
        <taxon>Thermothielavioides terrestris</taxon>
    </lineage>
</organism>
<protein>
    <recommendedName>
        <fullName evidence="2">Protein kinase domain-containing protein</fullName>
    </recommendedName>
</protein>
<dbReference type="HOGENOM" id="CLU_002639_7_0_1"/>
<evidence type="ECO:0000313" key="4">
    <source>
        <dbReference type="Proteomes" id="UP000008181"/>
    </source>
</evidence>
<sequence>MSKRAVPFTDENLPVEPQHDDRDHILASFNENPRRPVWTDLRIDYFCTNQWKFLAPVLKVATSLQYNHDFEEAIILPFVKCYDVGSDRGGFGQVHKYAIHPNHLDDPEKAVRYEHVAIKEIQPRIEKDWQGMVKGWEHEASILQQMNALQQEHIVRFLTAFRHGDKGKEKHYLMFEWADGGNLLNLWKTPNQPLTPSLVKATIKQLLGLASALCAAHYPQHGPTFRHGDLKPANILWFKDGDSSDGIGTLKIADWGLAKEHNILTVLRTNKTSTEYGTRRYEPPEEETGLGFIVWLLHGPDGLRRFNHEVRLGYSDGGPFYQTRVENGVTVARVHDVAVEWMNRMAKDPRCQVGRTALGDLLELVQTRLLVVAMPDRLGTSEWSPMSNLSPMERSGTSMVHGLPTPVSPGGDIKLPPATEVPGIVVSGPESSLRQRPAPPPSPDLFSGSGRRRAHAKEFKQRMEHIYLEADNDSYWLPDEPGLPSSPALEVVLRDKSQCNLEDTGQSLRTSDWQRRLNEPSMTTGRLTLPSLERVDYGNYELDNIWERSVDNELAAEIFSAAQTTSAAARQPEVVPSSNLCKTCQTLRDGIWEPAFSQNYQRSDLEAASEARSCDLCGLLWRACQRLHATKATSILVKREGSYIKLNSIPEPALSILRSPDLSTPIDNVIQIGFPGSIQAASPETQFEIIRKWLSHCDAKHACCRPPPSPLSDTQANTNNRLPTRLIEVGQPGDSHVRLIETEKTQPHGASTGASGGGGVAWFALSHQWGPGPHFLTTTSNLAAHLRGIAVDALPATFRDAVRVTRAAGCAYLWIDSLCIVQGPDGDFNREAKRMEHVYSGAACVLAVSRSGGGGGGLSSFGFLHPRRTADFVALRRKADEGRPGVFYVCENVGDFNGHVLEGTLSRRGWVLQEHALARRTVFFTDWQMYWECGEGFPQILMDARQGERILRVQDLYKRYSRLELTNAFDRPVAIDGLQARILSALKSRGGLGVLDEGPGKKGLLRRSLLWHRADQTARLDRIVFPAARAISVVPSWSWMAYTGAIDYISPEFGSVEWEEMQSPWSGRHSPLLSEGQGGNIALVAKARQYDPFKAKPEDTKLVFDSPGLSEQGETLCVVLGQQTDSMRRTYLILVRSTAGRDRNGSKIYERVGAGYLPGNCIGEERGMVTIH</sequence>
<proteinExistence type="predicted"/>
<name>G2R864_THETT</name>
<dbReference type="eggNOG" id="ENOG502R41Z">
    <property type="taxonomic scope" value="Eukaryota"/>
</dbReference>
<evidence type="ECO:0000256" key="1">
    <source>
        <dbReference type="SAM" id="MobiDB-lite"/>
    </source>
</evidence>